<evidence type="ECO:0000313" key="1">
    <source>
        <dbReference type="EMBL" id="CDP38263.1"/>
    </source>
</evidence>
<dbReference type="AlphaFoldDB" id="A0A060TBE0"/>
<dbReference type="SFLD" id="SFLDG01129">
    <property type="entry name" value="C1.5:_HAD__Beta-PGM__Phosphata"/>
    <property type="match status" value="1"/>
</dbReference>
<dbReference type="InterPro" id="IPR023198">
    <property type="entry name" value="PGP-like_dom2"/>
</dbReference>
<dbReference type="PANTHER" id="PTHR43481:SF4">
    <property type="entry name" value="GLYCEROL-1-PHOSPHATE PHOSPHOHYDROLASE 1-RELATED"/>
    <property type="match status" value="1"/>
</dbReference>
<dbReference type="InterPro" id="IPR051806">
    <property type="entry name" value="HAD-like_SPP"/>
</dbReference>
<gene>
    <name evidence="1" type="ORF">GNLVRS02_ARAD1D30778g</name>
</gene>
<dbReference type="Gene3D" id="3.40.50.1000">
    <property type="entry name" value="HAD superfamily/HAD-like"/>
    <property type="match status" value="1"/>
</dbReference>
<name>A0A060TBE0_BLAAD</name>
<dbReference type="Gene3D" id="1.10.150.240">
    <property type="entry name" value="Putative phosphatase, domain 2"/>
    <property type="match status" value="1"/>
</dbReference>
<dbReference type="InterPro" id="IPR006439">
    <property type="entry name" value="HAD-SF_hydro_IA"/>
</dbReference>
<sequence>MEVTVNGLLFDLDGTLILSTEPVEKFWHQLAKDEGLDAVEVLKTSHGRRTIDVLNIWKPELADPKTVSQLEATIPERWAEFATPVPGVDRLIPSLPRSQWGIVTSGTYALASGWLKHFLKIEEPSVFITAESVTQGKPDPAGYKMGAEKLGLGKFVVFEDAPAGIKAGKASGAIVVGLATTYDKSIVEAAGADIVIKDMNSVKVKSWNADTKQLTLEIEPVA</sequence>
<reference evidence="1" key="2">
    <citation type="submission" date="2014-06" db="EMBL/GenBank/DDBJ databases">
        <title>The complete genome of Blastobotrys (Arxula) adeninivorans LS3 - a yeast of biotechnological interest.</title>
        <authorList>
            <person name="Kunze G."/>
            <person name="Gaillardin C."/>
            <person name="Czernicka M."/>
            <person name="Durrens P."/>
            <person name="Martin T."/>
            <person name="Boer E."/>
            <person name="Gabaldon T."/>
            <person name="Cruz J."/>
            <person name="Talla E."/>
            <person name="Marck C."/>
            <person name="Goffeau A."/>
            <person name="Barbe V."/>
            <person name="Baret P."/>
            <person name="Baronian K."/>
            <person name="Beier S."/>
            <person name="Bleykasten C."/>
            <person name="Bode R."/>
            <person name="Casaregola S."/>
            <person name="Despons L."/>
            <person name="Fairhead C."/>
            <person name="Giersberg M."/>
            <person name="Gierski P."/>
            <person name="Hahnel U."/>
            <person name="Hartmann A."/>
            <person name="Jankowska D."/>
            <person name="Jubin C."/>
            <person name="Jung P."/>
            <person name="Lafontaine I."/>
            <person name="Leh-Louis V."/>
            <person name="Lemaire M."/>
            <person name="Marcet-Houben M."/>
            <person name="Mascher M."/>
            <person name="Morel G."/>
            <person name="Richard G.-F."/>
            <person name="Riechen J."/>
            <person name="Sacerdot C."/>
            <person name="Sarkar A."/>
            <person name="Savel G."/>
            <person name="Schacherer J."/>
            <person name="Sherman D."/>
            <person name="Straub M.-L."/>
            <person name="Stein N."/>
            <person name="Thierry A."/>
            <person name="Trautwein-Schult A."/>
            <person name="Westhof E."/>
            <person name="Worch S."/>
            <person name="Dujon B."/>
            <person name="Souciet J.-L."/>
            <person name="Wincker P."/>
            <person name="Scholz U."/>
            <person name="Neuveglise N."/>
        </authorList>
    </citation>
    <scope>NUCLEOTIDE SEQUENCE</scope>
    <source>
        <strain evidence="1">LS3</strain>
    </source>
</reference>
<dbReference type="PhylomeDB" id="A0A060TBE0"/>
<protein>
    <submittedName>
        <fullName evidence="1">ARAD1D30778p</fullName>
    </submittedName>
</protein>
<organism evidence="1">
    <name type="scientific">Blastobotrys adeninivorans</name>
    <name type="common">Yeast</name>
    <name type="synonym">Arxula adeninivorans</name>
    <dbReference type="NCBI Taxonomy" id="409370"/>
    <lineage>
        <taxon>Eukaryota</taxon>
        <taxon>Fungi</taxon>
        <taxon>Dikarya</taxon>
        <taxon>Ascomycota</taxon>
        <taxon>Saccharomycotina</taxon>
        <taxon>Dipodascomycetes</taxon>
        <taxon>Dipodascales</taxon>
        <taxon>Trichomonascaceae</taxon>
        <taxon>Blastobotrys</taxon>
    </lineage>
</organism>
<reference evidence="1" key="1">
    <citation type="submission" date="2014-02" db="EMBL/GenBank/DDBJ databases">
        <authorList>
            <person name="Genoscope - CEA"/>
        </authorList>
    </citation>
    <scope>NUCLEOTIDE SEQUENCE</scope>
    <source>
        <strain evidence="1">LS3</strain>
    </source>
</reference>
<dbReference type="CDD" id="cd07527">
    <property type="entry name" value="HAD_ScGPP-like"/>
    <property type="match status" value="1"/>
</dbReference>
<dbReference type="SUPFAM" id="SSF56784">
    <property type="entry name" value="HAD-like"/>
    <property type="match status" value="1"/>
</dbReference>
<accession>A0A060TBE0</accession>
<dbReference type="GO" id="GO:0050308">
    <property type="term" value="F:sugar-phosphatase activity"/>
    <property type="evidence" value="ECO:0007669"/>
    <property type="project" value="TreeGrafter"/>
</dbReference>
<dbReference type="PANTHER" id="PTHR43481">
    <property type="entry name" value="FRUCTOSE-1-PHOSPHATE PHOSPHATASE"/>
    <property type="match status" value="1"/>
</dbReference>
<dbReference type="SFLD" id="SFLDS00003">
    <property type="entry name" value="Haloacid_Dehalogenase"/>
    <property type="match status" value="1"/>
</dbReference>
<dbReference type="InterPro" id="IPR036412">
    <property type="entry name" value="HAD-like_sf"/>
</dbReference>
<dbReference type="Pfam" id="PF00702">
    <property type="entry name" value="Hydrolase"/>
    <property type="match status" value="1"/>
</dbReference>
<proteinExistence type="predicted"/>
<dbReference type="EMBL" id="HG937694">
    <property type="protein sequence ID" value="CDP38263.1"/>
    <property type="molecule type" value="Genomic_DNA"/>
</dbReference>
<dbReference type="NCBIfam" id="TIGR01509">
    <property type="entry name" value="HAD-SF-IA-v3"/>
    <property type="match status" value="1"/>
</dbReference>
<dbReference type="InterPro" id="IPR023214">
    <property type="entry name" value="HAD_sf"/>
</dbReference>